<sequence length="562" mass="62795">MPVFVMWSALSPVLVVGNNNGNLLIYNHRTSRKIPILGKHQRRVTCGAFSSTDLFACGSDDSTISISNIDGDTLNTLACSSEPAAIQFTEMKRTTPERGTQNDILVSAVLGKRILMLVNLSDTENPINLQFQQKYGDIISYSWYHGAYMVLGFEKGFIVCISAHQSEIGQEIFSVQEYKNYLGDIRVSTTFDKVMSVGDHQLKLRELQQMQDLFTMLEVDTEKELTQIDSNSDGQLLAVAGGGGSLSVYLTKMPFMGAAYKDTLALLTNLNEVTVLPEADKANQSVVPLMLEPSVLAVGPFHIAVASNNRVWFYDYVNNVSEPTASFEYLSTVQNILLNEEFAAVLMEGSARMHRIIENEGNEKATTFPEPSRQARLVAAGITDDFFIFTTDSNYVVYFAMDEWAVVNEYRHTSLIRQLFPEPEGVRITFFDERLDTYVYSPVDDSLHKLPPVGSTVHYKAALWETFTIDRDTFVVYDHQNLYVFLLAKNQIDGEGILFIGSTKLPFGHTPLMLSKGIVHCLTPSGRPSGVLLETHKTDTVLDGKTPETIQQLLQQALRLKR</sequence>
<dbReference type="Gene3D" id="2.130.10.10">
    <property type="entry name" value="YVTN repeat-like/Quinoprotein amine dehydrogenase"/>
    <property type="match status" value="1"/>
</dbReference>
<dbReference type="InterPro" id="IPR057855">
    <property type="entry name" value="Beta-prop_WDR19_1st"/>
</dbReference>
<dbReference type="InterPro" id="IPR015943">
    <property type="entry name" value="WD40/YVTN_repeat-like_dom_sf"/>
</dbReference>
<dbReference type="PANTHER" id="PTHR14920:SF0">
    <property type="entry name" value="WD REPEAT DOMAIN 19"/>
    <property type="match status" value="1"/>
</dbReference>
<dbReference type="InterPro" id="IPR040379">
    <property type="entry name" value="WDR19/dyf-2"/>
</dbReference>
<keyword evidence="2" id="KW-0677">Repeat</keyword>
<keyword evidence="1" id="KW-0853">WD repeat</keyword>
<dbReference type="GO" id="GO:0060271">
    <property type="term" value="P:cilium assembly"/>
    <property type="evidence" value="ECO:0007669"/>
    <property type="project" value="TreeGrafter"/>
</dbReference>
<evidence type="ECO:0000313" key="5">
    <source>
        <dbReference type="Proteomes" id="UP000887575"/>
    </source>
</evidence>
<name>A0AAF3E8Z1_9BILA</name>
<keyword evidence="5" id="KW-1185">Reference proteome</keyword>
<dbReference type="Pfam" id="PF15911">
    <property type="entry name" value="Beta-prop_WDR19_2nd"/>
    <property type="match status" value="1"/>
</dbReference>
<dbReference type="Proteomes" id="UP000887575">
    <property type="component" value="Unassembled WGS sequence"/>
</dbReference>
<protein>
    <submittedName>
        <fullName evidence="6">Uncharacterized protein</fullName>
    </submittedName>
</protein>
<organism evidence="5 6">
    <name type="scientific">Mesorhabditis belari</name>
    <dbReference type="NCBI Taxonomy" id="2138241"/>
    <lineage>
        <taxon>Eukaryota</taxon>
        <taxon>Metazoa</taxon>
        <taxon>Ecdysozoa</taxon>
        <taxon>Nematoda</taxon>
        <taxon>Chromadorea</taxon>
        <taxon>Rhabditida</taxon>
        <taxon>Rhabditina</taxon>
        <taxon>Rhabditomorpha</taxon>
        <taxon>Rhabditoidea</taxon>
        <taxon>Rhabditidae</taxon>
        <taxon>Mesorhabditinae</taxon>
        <taxon>Mesorhabditis</taxon>
    </lineage>
</organism>
<dbReference type="PANTHER" id="PTHR14920">
    <property type="entry name" value="OSMOTIC AVOIDANCE ABNORMAL PROTEIN 1/WD REPEAT MEMBRANE PROTEIN"/>
    <property type="match status" value="1"/>
</dbReference>
<proteinExistence type="predicted"/>
<dbReference type="GO" id="GO:0005929">
    <property type="term" value="C:cilium"/>
    <property type="evidence" value="ECO:0007669"/>
    <property type="project" value="TreeGrafter"/>
</dbReference>
<feature type="domain" description="WDR19 WD40 repeat" evidence="3">
    <location>
        <begin position="264"/>
        <end position="536"/>
    </location>
</feature>
<dbReference type="InterPro" id="IPR001680">
    <property type="entry name" value="WD40_rpt"/>
</dbReference>
<dbReference type="WBParaSite" id="MBELARI_LOCUS10383">
    <property type="protein sequence ID" value="MBELARI_LOCUS10383"/>
    <property type="gene ID" value="MBELARI_LOCUS10383"/>
</dbReference>
<dbReference type="AlphaFoldDB" id="A0AAF3E8Z1"/>
<dbReference type="SUPFAM" id="SSF50978">
    <property type="entry name" value="WD40 repeat-like"/>
    <property type="match status" value="1"/>
</dbReference>
<evidence type="ECO:0000259" key="4">
    <source>
        <dbReference type="Pfam" id="PF23389"/>
    </source>
</evidence>
<accession>A0AAF3E8Z1</accession>
<reference evidence="6" key="1">
    <citation type="submission" date="2024-02" db="UniProtKB">
        <authorList>
            <consortium name="WormBaseParasite"/>
        </authorList>
    </citation>
    <scope>IDENTIFICATION</scope>
</reference>
<dbReference type="InterPro" id="IPR039468">
    <property type="entry name" value="WDR19_WD40_rpt"/>
</dbReference>
<evidence type="ECO:0000313" key="6">
    <source>
        <dbReference type="WBParaSite" id="MBELARI_LOCUS10383"/>
    </source>
</evidence>
<dbReference type="Pfam" id="PF23389">
    <property type="entry name" value="Beta-prop_WDR19_1st"/>
    <property type="match status" value="1"/>
</dbReference>
<evidence type="ECO:0000259" key="3">
    <source>
        <dbReference type="Pfam" id="PF15911"/>
    </source>
</evidence>
<evidence type="ECO:0000256" key="1">
    <source>
        <dbReference type="ARBA" id="ARBA00022574"/>
    </source>
</evidence>
<dbReference type="GO" id="GO:0035721">
    <property type="term" value="P:intraciliary retrograde transport"/>
    <property type="evidence" value="ECO:0007669"/>
    <property type="project" value="InterPro"/>
</dbReference>
<dbReference type="InterPro" id="IPR036322">
    <property type="entry name" value="WD40_repeat_dom_sf"/>
</dbReference>
<evidence type="ECO:0000256" key="2">
    <source>
        <dbReference type="ARBA" id="ARBA00022737"/>
    </source>
</evidence>
<feature type="domain" description="WDR19 first beta-propeller" evidence="4">
    <location>
        <begin position="3"/>
        <end position="243"/>
    </location>
</feature>
<dbReference type="GO" id="GO:0030991">
    <property type="term" value="C:intraciliary transport particle A"/>
    <property type="evidence" value="ECO:0007669"/>
    <property type="project" value="TreeGrafter"/>
</dbReference>
<dbReference type="SMART" id="SM00320">
    <property type="entry name" value="WD40"/>
    <property type="match status" value="2"/>
</dbReference>